<dbReference type="Pfam" id="PF05569">
    <property type="entry name" value="Peptidase_M56"/>
    <property type="match status" value="1"/>
</dbReference>
<evidence type="ECO:0000259" key="2">
    <source>
        <dbReference type="Pfam" id="PF05569"/>
    </source>
</evidence>
<feature type="transmembrane region" description="Helical" evidence="1">
    <location>
        <begin position="116"/>
        <end position="138"/>
    </location>
</feature>
<dbReference type="EMBL" id="JABMKV010000002">
    <property type="protein sequence ID" value="NQX31557.1"/>
    <property type="molecule type" value="Genomic_DNA"/>
</dbReference>
<keyword evidence="1" id="KW-0812">Transmembrane</keyword>
<comment type="caution">
    <text evidence="3">The sequence shown here is derived from an EMBL/GenBank/DDBJ whole genome shotgun (WGS) entry which is preliminary data.</text>
</comment>
<proteinExistence type="predicted"/>
<feature type="transmembrane region" description="Helical" evidence="1">
    <location>
        <begin position="6"/>
        <end position="22"/>
    </location>
</feature>
<evidence type="ECO:0000313" key="4">
    <source>
        <dbReference type="Proteomes" id="UP000762110"/>
    </source>
</evidence>
<keyword evidence="4" id="KW-1185">Reference proteome</keyword>
<evidence type="ECO:0000256" key="1">
    <source>
        <dbReference type="SAM" id="Phobius"/>
    </source>
</evidence>
<keyword evidence="1" id="KW-0472">Membrane</keyword>
<keyword evidence="1" id="KW-1133">Transmembrane helix</keyword>
<evidence type="ECO:0000313" key="3">
    <source>
        <dbReference type="EMBL" id="NQX31557.1"/>
    </source>
</evidence>
<feature type="transmembrane region" description="Helical" evidence="1">
    <location>
        <begin position="288"/>
        <end position="305"/>
    </location>
</feature>
<reference evidence="3 4" key="1">
    <citation type="submission" date="2020-05" db="EMBL/GenBank/DDBJ databases">
        <title>Description of Pedobacter foliorum sp. nov.</title>
        <authorList>
            <person name="Qi S."/>
            <person name="Carlier A."/>
            <person name="Cnockaert M."/>
            <person name="Vandamme P."/>
        </authorList>
    </citation>
    <scope>NUCLEOTIDE SEQUENCE [LARGE SCALE GENOMIC DNA]</scope>
    <source>
        <strain evidence="3 4">LMG 31300</strain>
    </source>
</reference>
<accession>A0ABX2DC07</accession>
<dbReference type="Proteomes" id="UP000762110">
    <property type="component" value="Unassembled WGS sequence"/>
</dbReference>
<feature type="domain" description="Peptidase M56" evidence="2">
    <location>
        <begin position="4"/>
        <end position="278"/>
    </location>
</feature>
<name>A0ABX2DC07_9SPHI</name>
<protein>
    <submittedName>
        <fullName evidence="3">M56 family metallopeptidase</fullName>
    </submittedName>
</protein>
<dbReference type="RefSeq" id="WP_173270839.1">
    <property type="nucleotide sequence ID" value="NZ_JABMKV010000002.1"/>
</dbReference>
<gene>
    <name evidence="3" type="ORF">HQN85_07465</name>
</gene>
<dbReference type="CDD" id="cd07341">
    <property type="entry name" value="M56_BlaR1_MecR1_like"/>
    <property type="match status" value="1"/>
</dbReference>
<feature type="transmembrane region" description="Helical" evidence="1">
    <location>
        <begin position="34"/>
        <end position="51"/>
    </location>
</feature>
<dbReference type="InterPro" id="IPR008756">
    <property type="entry name" value="Peptidase_M56"/>
</dbReference>
<organism evidence="3 4">
    <name type="scientific">Pedobacter boryungensis</name>
    <dbReference type="NCBI Taxonomy" id="869962"/>
    <lineage>
        <taxon>Bacteria</taxon>
        <taxon>Pseudomonadati</taxon>
        <taxon>Bacteroidota</taxon>
        <taxon>Sphingobacteriia</taxon>
        <taxon>Sphingobacteriales</taxon>
        <taxon>Sphingobacteriaceae</taxon>
        <taxon>Pedobacter</taxon>
    </lineage>
</organism>
<sequence>MMFYAINVALILAGCFLFYKTLLQKETFFPLNRFVLLCCLVLSFGLPLIPVPQQWSFRNVDNKTTMATIMENKESYSLPISDVVSTKQDGAPTNQVAPVQKESFFKDISIFKVLVWAYWLGVVVFGLNFLFQLCLLLYRSYRSPSIEDGRYRIVELTGDQAPCSFGNHIFINPEKYDWDTYSQIILHEKIHIQQGHSYDIILAELALIFQWFNPFAWFYRKAMEDNLEFLTDNELLEHSDVEKTSYQMSLVKVSAPHFPISLTTNYNQSVLKKRLIMMNAKKSNLNSTWKYLCIVPLLLVFISLLNEPIAYGKVNPKATKNENQLNSVPNKGTWFATIKRTKITIRFEDEDNKNSNSNTDFELAEFKNIPYNNTGNFSLTREAGSIQFTGRFEGNTGMGQYNFNPDDSFVSFLNREGVKADKEKDMLVFFILNIKKDFITMLKSQGYNQLSKNDIIPLAALKVSEKYISSLKAAGVNDLSIQNLIPLKALNVDAAFVTDIKNSGYKDISSNKLISLKAQGITGEDIKTARSEKIESNQNISKNKNNNINLNINLNADTKGSKGSKGNKNSDDDALESLITRKAMNITPEFIKSFRDAGYKFTDEELVSIKALGITPEFCKKFDAIIPNLGTENYVSLKALAFTPEEYNSYLKLGFKKLEIGDVMGAKSTGATPAFITEMRKKGRNYSTIDKYISLKVLSVGD</sequence>